<dbReference type="PROSITE" id="PS00099">
    <property type="entry name" value="THIOLASE_3"/>
    <property type="match status" value="1"/>
</dbReference>
<keyword evidence="9" id="KW-1185">Reference proteome</keyword>
<dbReference type="RefSeq" id="WP_006976244.1">
    <property type="nucleotide sequence ID" value="NZ_ABCS01000123.1"/>
</dbReference>
<dbReference type="PIRSF" id="PIRSF000429">
    <property type="entry name" value="Ac-CoA_Ac_transf"/>
    <property type="match status" value="1"/>
</dbReference>
<sequence length="415" mass="42692">MGSAGEAYLFEAVRTPRGHGGEAGALAGVRPVELVGQLLHALGERGLDPTAVDDLVLGCVTQVGDQGANVAKIAALWAGWPEAVPGLTLTRFCASGLDAIGTAAARVIAGFDGLIVAGGVESMSRVPMLADRGAWWMDPEVAERTRYVHMALSADLIASLDGHGREALDAWALRSHVRARAAWAGGHFARSIVPVRGADGEVLLGQDERVKADLSVDALAAKPPVAATLASADPAGVEAGVRRIHARYPELGEGGLRHLHSRATAPAVVDGAALVVVGSLERGRALGLEPRARVVGYAAASVEPVIMLTATEPACRRALAQAGRRPGEVELFEINESFSATVLRTVRALEVDAERVNVHGGAIAMGHPLGASGAILVGTLLDALDERRSVQESGLGVATLCAGAGLGTAVAIERC</sequence>
<evidence type="ECO:0000313" key="8">
    <source>
        <dbReference type="EMBL" id="EDM74600.1"/>
    </source>
</evidence>
<dbReference type="InterPro" id="IPR020610">
    <property type="entry name" value="Thiolase_AS"/>
</dbReference>
<feature type="domain" description="Thiolase N-terminal" evidence="6">
    <location>
        <begin position="10"/>
        <end position="225"/>
    </location>
</feature>
<dbReference type="NCBIfam" id="TIGR01930">
    <property type="entry name" value="AcCoA-C-Actrans"/>
    <property type="match status" value="1"/>
</dbReference>
<evidence type="ECO:0000256" key="3">
    <source>
        <dbReference type="ARBA" id="ARBA00023315"/>
    </source>
</evidence>
<dbReference type="PROSITE" id="PS00737">
    <property type="entry name" value="THIOLASE_2"/>
    <property type="match status" value="1"/>
</dbReference>
<keyword evidence="2 5" id="KW-0808">Transferase</keyword>
<keyword evidence="3 5" id="KW-0012">Acyltransferase</keyword>
<evidence type="ECO:0000256" key="4">
    <source>
        <dbReference type="PIRSR" id="PIRSR000429-1"/>
    </source>
</evidence>
<dbReference type="PROSITE" id="PS00098">
    <property type="entry name" value="THIOLASE_1"/>
    <property type="match status" value="1"/>
</dbReference>
<dbReference type="InterPro" id="IPR020613">
    <property type="entry name" value="Thiolase_CS"/>
</dbReference>
<protein>
    <submittedName>
        <fullName evidence="8">Acetyl-CoA acetyltransferase</fullName>
    </submittedName>
</protein>
<dbReference type="InterPro" id="IPR020615">
    <property type="entry name" value="Thiolase_acyl_enz_int_AS"/>
</dbReference>
<dbReference type="InterPro" id="IPR020616">
    <property type="entry name" value="Thiolase_N"/>
</dbReference>
<dbReference type="Gene3D" id="3.40.47.10">
    <property type="match status" value="2"/>
</dbReference>
<comment type="similarity">
    <text evidence="1 5">Belongs to the thiolase-like superfamily. Thiolase family.</text>
</comment>
<dbReference type="PANTHER" id="PTHR43365:SF1">
    <property type="entry name" value="ACETYL-COA C-ACYLTRANSFERASE"/>
    <property type="match status" value="1"/>
</dbReference>
<evidence type="ECO:0000256" key="1">
    <source>
        <dbReference type="ARBA" id="ARBA00010982"/>
    </source>
</evidence>
<dbReference type="AlphaFoldDB" id="A6GHQ8"/>
<gene>
    <name evidence="8" type="ORF">PPSIR1_17220</name>
</gene>
<feature type="domain" description="Thiolase C-terminal" evidence="7">
    <location>
        <begin position="289"/>
        <end position="414"/>
    </location>
</feature>
<dbReference type="CDD" id="cd00751">
    <property type="entry name" value="thiolase"/>
    <property type="match status" value="1"/>
</dbReference>
<dbReference type="Proteomes" id="UP000005801">
    <property type="component" value="Unassembled WGS sequence"/>
</dbReference>
<dbReference type="EMBL" id="ABCS01000123">
    <property type="protein sequence ID" value="EDM74600.1"/>
    <property type="molecule type" value="Genomic_DNA"/>
</dbReference>
<accession>A6GHQ8</accession>
<dbReference type="InterPro" id="IPR020617">
    <property type="entry name" value="Thiolase_C"/>
</dbReference>
<feature type="active site" description="Acyl-thioester intermediate" evidence="4">
    <location>
        <position position="93"/>
    </location>
</feature>
<dbReference type="eggNOG" id="COG0183">
    <property type="taxonomic scope" value="Bacteria"/>
</dbReference>
<dbReference type="OrthoDB" id="4565318at2"/>
<reference evidence="8 9" key="1">
    <citation type="submission" date="2007-06" db="EMBL/GenBank/DDBJ databases">
        <authorList>
            <person name="Shimkets L."/>
            <person name="Ferriera S."/>
            <person name="Johnson J."/>
            <person name="Kravitz S."/>
            <person name="Beeson K."/>
            <person name="Sutton G."/>
            <person name="Rogers Y.-H."/>
            <person name="Friedman R."/>
            <person name="Frazier M."/>
            <person name="Venter J.C."/>
        </authorList>
    </citation>
    <scope>NUCLEOTIDE SEQUENCE [LARGE SCALE GENOMIC DNA]</scope>
    <source>
        <strain evidence="8 9">SIR-1</strain>
    </source>
</reference>
<feature type="active site" description="Proton acceptor" evidence="4">
    <location>
        <position position="401"/>
    </location>
</feature>
<evidence type="ECO:0000259" key="7">
    <source>
        <dbReference type="Pfam" id="PF02803"/>
    </source>
</evidence>
<name>A6GHQ8_9BACT</name>
<feature type="active site" description="Proton acceptor" evidence="4">
    <location>
        <position position="367"/>
    </location>
</feature>
<evidence type="ECO:0000259" key="6">
    <source>
        <dbReference type="Pfam" id="PF00108"/>
    </source>
</evidence>
<proteinExistence type="inferred from homology"/>
<dbReference type="SUPFAM" id="SSF53901">
    <property type="entry name" value="Thiolase-like"/>
    <property type="match status" value="1"/>
</dbReference>
<dbReference type="InterPro" id="IPR002155">
    <property type="entry name" value="Thiolase"/>
</dbReference>
<comment type="caution">
    <text evidence="8">The sequence shown here is derived from an EMBL/GenBank/DDBJ whole genome shotgun (WGS) entry which is preliminary data.</text>
</comment>
<dbReference type="Pfam" id="PF00108">
    <property type="entry name" value="Thiolase_N"/>
    <property type="match status" value="1"/>
</dbReference>
<evidence type="ECO:0000256" key="5">
    <source>
        <dbReference type="RuleBase" id="RU003557"/>
    </source>
</evidence>
<evidence type="ECO:0000256" key="2">
    <source>
        <dbReference type="ARBA" id="ARBA00022679"/>
    </source>
</evidence>
<dbReference type="STRING" id="391625.PPSIR1_17220"/>
<dbReference type="GO" id="GO:0003988">
    <property type="term" value="F:acetyl-CoA C-acyltransferase activity"/>
    <property type="evidence" value="ECO:0007669"/>
    <property type="project" value="UniProtKB-ARBA"/>
</dbReference>
<dbReference type="PANTHER" id="PTHR43365">
    <property type="entry name" value="BLR7806 PROTEIN"/>
    <property type="match status" value="1"/>
</dbReference>
<dbReference type="Pfam" id="PF02803">
    <property type="entry name" value="Thiolase_C"/>
    <property type="match status" value="1"/>
</dbReference>
<evidence type="ECO:0000313" key="9">
    <source>
        <dbReference type="Proteomes" id="UP000005801"/>
    </source>
</evidence>
<organism evidence="8 9">
    <name type="scientific">Plesiocystis pacifica SIR-1</name>
    <dbReference type="NCBI Taxonomy" id="391625"/>
    <lineage>
        <taxon>Bacteria</taxon>
        <taxon>Pseudomonadati</taxon>
        <taxon>Myxococcota</taxon>
        <taxon>Polyangia</taxon>
        <taxon>Nannocystales</taxon>
        <taxon>Nannocystaceae</taxon>
        <taxon>Plesiocystis</taxon>
    </lineage>
</organism>
<dbReference type="InterPro" id="IPR016039">
    <property type="entry name" value="Thiolase-like"/>
</dbReference>